<dbReference type="AlphaFoldDB" id="A0A915HYE5"/>
<dbReference type="WBParaSite" id="nRc.2.0.1.t06592-RA">
    <property type="protein sequence ID" value="nRc.2.0.1.t06592-RA"/>
    <property type="gene ID" value="nRc.2.0.1.g06592"/>
</dbReference>
<evidence type="ECO:0000256" key="7">
    <source>
        <dbReference type="ARBA" id="ARBA00023136"/>
    </source>
</evidence>
<keyword evidence="6" id="KW-1133">Transmembrane helix</keyword>
<dbReference type="Pfam" id="PF13695">
    <property type="entry name" value="Zn_ribbon_3CxxC"/>
    <property type="match status" value="1"/>
</dbReference>
<evidence type="ECO:0000256" key="6">
    <source>
        <dbReference type="ARBA" id="ARBA00022989"/>
    </source>
</evidence>
<keyword evidence="3" id="KW-0479">Metal-binding</keyword>
<keyword evidence="9" id="KW-1185">Reference proteome</keyword>
<comment type="subcellular location">
    <subcellularLocation>
        <location evidence="1">Membrane</location>
        <topology evidence="1">Single-pass membrane protein</topology>
    </subcellularLocation>
</comment>
<keyword evidence="4" id="KW-0863">Zinc-finger</keyword>
<dbReference type="GO" id="GO:0031849">
    <property type="term" value="F:olfactory receptor binding"/>
    <property type="evidence" value="ECO:0007669"/>
    <property type="project" value="TreeGrafter"/>
</dbReference>
<dbReference type="InterPro" id="IPR026096">
    <property type="entry name" value="R-trans_p"/>
</dbReference>
<dbReference type="GO" id="GO:0006612">
    <property type="term" value="P:protein targeting to membrane"/>
    <property type="evidence" value="ECO:0007669"/>
    <property type="project" value="TreeGrafter"/>
</dbReference>
<dbReference type="GO" id="GO:0008270">
    <property type="term" value="F:zinc ion binding"/>
    <property type="evidence" value="ECO:0007669"/>
    <property type="project" value="UniProtKB-KW"/>
</dbReference>
<evidence type="ECO:0000313" key="9">
    <source>
        <dbReference type="Proteomes" id="UP000887565"/>
    </source>
</evidence>
<proteinExistence type="predicted"/>
<dbReference type="GO" id="GO:0051205">
    <property type="term" value="P:protein insertion into membrane"/>
    <property type="evidence" value="ECO:0007669"/>
    <property type="project" value="TreeGrafter"/>
</dbReference>
<sequence length="193" mass="22645">MNLLTNIDMETLWHMEFDNLFKTFFNVWYLSPLVSDLPPVGLWFETKDSAKVRYLCQKCGQGWTSMKGCVYFWYTLNISQNVGILYFKLMGQTCQKCNDNRFEHPLWYPEEVIKVLRNIYYKVGQTFYGFVRPNFEKQRRPGKPRSQHAKNLCQACQMGFCSNSSSKENVPNSKTDTVQTVLVVRIANRNTES</sequence>
<dbReference type="SMART" id="SM01328">
    <property type="entry name" value="zf-3CxxC"/>
    <property type="match status" value="1"/>
</dbReference>
<evidence type="ECO:0000256" key="1">
    <source>
        <dbReference type="ARBA" id="ARBA00004167"/>
    </source>
</evidence>
<name>A0A915HYE5_ROMCU</name>
<protein>
    <submittedName>
        <fullName evidence="10">3CxxC-type domain-containing protein</fullName>
    </submittedName>
</protein>
<feature type="domain" description="3CxxC-type" evidence="8">
    <location>
        <begin position="49"/>
        <end position="159"/>
    </location>
</feature>
<evidence type="ECO:0000313" key="10">
    <source>
        <dbReference type="WBParaSite" id="nRc.2.0.1.t06592-RA"/>
    </source>
</evidence>
<evidence type="ECO:0000256" key="4">
    <source>
        <dbReference type="ARBA" id="ARBA00022771"/>
    </source>
</evidence>
<organism evidence="9 10">
    <name type="scientific">Romanomermis culicivorax</name>
    <name type="common">Nematode worm</name>
    <dbReference type="NCBI Taxonomy" id="13658"/>
    <lineage>
        <taxon>Eukaryota</taxon>
        <taxon>Metazoa</taxon>
        <taxon>Ecdysozoa</taxon>
        <taxon>Nematoda</taxon>
        <taxon>Enoplea</taxon>
        <taxon>Dorylaimia</taxon>
        <taxon>Mermithida</taxon>
        <taxon>Mermithoidea</taxon>
        <taxon>Mermithidae</taxon>
        <taxon>Romanomermis</taxon>
    </lineage>
</organism>
<evidence type="ECO:0000259" key="8">
    <source>
        <dbReference type="SMART" id="SM01328"/>
    </source>
</evidence>
<keyword evidence="5" id="KW-0862">Zinc</keyword>
<keyword evidence="7" id="KW-0472">Membrane</keyword>
<reference evidence="10" key="1">
    <citation type="submission" date="2022-11" db="UniProtKB">
        <authorList>
            <consortium name="WormBaseParasite"/>
        </authorList>
    </citation>
    <scope>IDENTIFICATION</scope>
</reference>
<dbReference type="OMA" id="LMREVKP"/>
<keyword evidence="2" id="KW-0812">Transmembrane</keyword>
<dbReference type="GO" id="GO:0016020">
    <property type="term" value="C:membrane"/>
    <property type="evidence" value="ECO:0007669"/>
    <property type="project" value="UniProtKB-SubCell"/>
</dbReference>
<evidence type="ECO:0000256" key="3">
    <source>
        <dbReference type="ARBA" id="ARBA00022723"/>
    </source>
</evidence>
<evidence type="ECO:0000256" key="2">
    <source>
        <dbReference type="ARBA" id="ARBA00022692"/>
    </source>
</evidence>
<dbReference type="InterPro" id="IPR027377">
    <property type="entry name" value="ZAR1/RTP1-5-like_Znf-3CxxC"/>
</dbReference>
<dbReference type="Proteomes" id="UP000887565">
    <property type="component" value="Unplaced"/>
</dbReference>
<accession>A0A915HYE5</accession>
<dbReference type="PANTHER" id="PTHR14402:SF10">
    <property type="entry name" value="3CXXC-TYPE DOMAIN-CONTAINING PROTEIN"/>
    <property type="match status" value="1"/>
</dbReference>
<evidence type="ECO:0000256" key="5">
    <source>
        <dbReference type="ARBA" id="ARBA00022833"/>
    </source>
</evidence>
<dbReference type="PANTHER" id="PTHR14402">
    <property type="entry name" value="RECEPTOR TRANSPORTING PROTEIN"/>
    <property type="match status" value="1"/>
</dbReference>